<dbReference type="Gene3D" id="1.10.1070.20">
    <property type="match status" value="1"/>
</dbReference>
<accession>A0ABN6LKB6</accession>
<evidence type="ECO:0000256" key="2">
    <source>
        <dbReference type="ARBA" id="ARBA00022679"/>
    </source>
</evidence>
<geneLocation type="plasmid" evidence="6 7">
    <name>pPP9</name>
</geneLocation>
<organism evidence="6 7">
    <name type="scientific">Persicobacter psychrovividus</name>
    <dbReference type="NCBI Taxonomy" id="387638"/>
    <lineage>
        <taxon>Bacteria</taxon>
        <taxon>Pseudomonadati</taxon>
        <taxon>Bacteroidota</taxon>
        <taxon>Cytophagia</taxon>
        <taxon>Cytophagales</taxon>
        <taxon>Persicobacteraceae</taxon>
        <taxon>Persicobacter</taxon>
    </lineage>
</organism>
<evidence type="ECO:0000313" key="6">
    <source>
        <dbReference type="EMBL" id="BDD02383.1"/>
    </source>
</evidence>
<keyword evidence="6" id="KW-0614">Plasmid</keyword>
<gene>
    <name evidence="6" type="ORF">PEPS_46630</name>
</gene>
<evidence type="ECO:0000313" key="7">
    <source>
        <dbReference type="Proteomes" id="UP001354989"/>
    </source>
</evidence>
<dbReference type="Proteomes" id="UP001354989">
    <property type="component" value="Plasmid pPP9"/>
</dbReference>
<protein>
    <submittedName>
        <fullName evidence="6">Toxin HipA</fullName>
    </submittedName>
</protein>
<dbReference type="Pfam" id="PF07804">
    <property type="entry name" value="HipA_C"/>
    <property type="match status" value="1"/>
</dbReference>
<comment type="similarity">
    <text evidence="1">Belongs to the HipA Ser/Thr kinase family.</text>
</comment>
<evidence type="ECO:0000259" key="4">
    <source>
        <dbReference type="Pfam" id="PF07804"/>
    </source>
</evidence>
<dbReference type="Pfam" id="PF13657">
    <property type="entry name" value="Couple_hipA"/>
    <property type="match status" value="1"/>
</dbReference>
<evidence type="ECO:0000256" key="3">
    <source>
        <dbReference type="ARBA" id="ARBA00022777"/>
    </source>
</evidence>
<reference evidence="6 7" key="1">
    <citation type="submission" date="2021-12" db="EMBL/GenBank/DDBJ databases">
        <title>Genome sequencing of bacteria with rrn-lacking chromosome and rrn-plasmid.</title>
        <authorList>
            <person name="Anda M."/>
            <person name="Iwasaki W."/>
        </authorList>
    </citation>
    <scope>NUCLEOTIDE SEQUENCE [LARGE SCALE GENOMIC DNA]</scope>
    <source>
        <strain evidence="6 7">NBRC 101262</strain>
        <plasmid evidence="6 7">pPP9</plasmid>
    </source>
</reference>
<evidence type="ECO:0000259" key="5">
    <source>
        <dbReference type="Pfam" id="PF13657"/>
    </source>
</evidence>
<keyword evidence="2" id="KW-0808">Transferase</keyword>
<name>A0ABN6LKB6_9BACT</name>
<dbReference type="RefSeq" id="WP_338399605.1">
    <property type="nucleotide sequence ID" value="NZ_AP025301.1"/>
</dbReference>
<feature type="domain" description="HipA-like C-terminal" evidence="4">
    <location>
        <begin position="161"/>
        <end position="382"/>
    </location>
</feature>
<evidence type="ECO:0000256" key="1">
    <source>
        <dbReference type="ARBA" id="ARBA00010164"/>
    </source>
</evidence>
<sequence length="410" mass="46199">MEHVKKIKVMLRWTDDQQLPVGELVQHDRRLLFKFHPEMLDRNLSLSPIKLPLSKEVVDMSAFPFDGLAGVFNDSLPDGWGRLLLDRKLTAMGLPFQQLTPLDRLAYVGQNGAGALVYYPEMEQESTTTQVLLEQWEHECNEVYDGASSDLLESLFQAGGSSGGARPKVNLLYNPKADTLRKGNIPESGEEHWLIKFPSSLDMSDISNVEYAYYLMAKEAGISMSPCRLFFGESGKPYFGTKRFDRIGNHRLHMHSASGLMHDNFRLSNMDYGHLMDGAFQLQKDVRCYEDVLRLAAFNIFGHNRDDHSKNFSFLMDQSGTWTMAPAYDLTFSNSGHGFHSTMVAGESQNPGSKHIKELAKYFSVNNVSHIIEQVKDALSNWSQFADQAGVTEASKKAITKTINNLLAER</sequence>
<dbReference type="PANTHER" id="PTHR37419:SF8">
    <property type="entry name" value="TOXIN YJJJ"/>
    <property type="match status" value="1"/>
</dbReference>
<dbReference type="PANTHER" id="PTHR37419">
    <property type="entry name" value="SERINE/THREONINE-PROTEIN KINASE TOXIN HIPA"/>
    <property type="match status" value="1"/>
</dbReference>
<dbReference type="InterPro" id="IPR017508">
    <property type="entry name" value="HipA_N1"/>
</dbReference>
<keyword evidence="3" id="KW-0418">Kinase</keyword>
<dbReference type="InterPro" id="IPR012893">
    <property type="entry name" value="HipA-like_C"/>
</dbReference>
<dbReference type="InterPro" id="IPR052028">
    <property type="entry name" value="HipA_Ser/Thr_kinase"/>
</dbReference>
<keyword evidence="7" id="KW-1185">Reference proteome</keyword>
<dbReference type="EMBL" id="AP025301">
    <property type="protein sequence ID" value="BDD02383.1"/>
    <property type="molecule type" value="Genomic_DNA"/>
</dbReference>
<proteinExistence type="inferred from homology"/>
<feature type="domain" description="HipA N-terminal subdomain 1" evidence="5">
    <location>
        <begin position="18"/>
        <end position="118"/>
    </location>
</feature>